<feature type="compositionally biased region" description="Low complexity" evidence="2">
    <location>
        <begin position="585"/>
        <end position="603"/>
    </location>
</feature>
<dbReference type="CDD" id="cd14494">
    <property type="entry name" value="PTP_DSP_cys"/>
    <property type="match status" value="1"/>
</dbReference>
<evidence type="ECO:0008006" key="5">
    <source>
        <dbReference type="Google" id="ProtNLM"/>
    </source>
</evidence>
<keyword evidence="1" id="KW-0175">Coiled coil</keyword>
<evidence type="ECO:0000256" key="1">
    <source>
        <dbReference type="SAM" id="Coils"/>
    </source>
</evidence>
<dbReference type="InterPro" id="IPR029021">
    <property type="entry name" value="Prot-tyrosine_phosphatase-like"/>
</dbReference>
<evidence type="ECO:0000313" key="3">
    <source>
        <dbReference type="EMBL" id="KAK2964488.1"/>
    </source>
</evidence>
<feature type="coiled-coil region" evidence="1">
    <location>
        <begin position="366"/>
        <end position="394"/>
    </location>
</feature>
<dbReference type="EMBL" id="JARBJD010000002">
    <property type="protein sequence ID" value="KAK2964488.1"/>
    <property type="molecule type" value="Genomic_DNA"/>
</dbReference>
<keyword evidence="4" id="KW-1185">Reference proteome</keyword>
<protein>
    <recommendedName>
        <fullName evidence="5">Tyrosine specific protein phosphatases domain-containing protein</fullName>
    </recommendedName>
</protein>
<feature type="region of interest" description="Disordered" evidence="2">
    <location>
        <begin position="581"/>
        <end position="637"/>
    </location>
</feature>
<feature type="compositionally biased region" description="Basic residues" evidence="2">
    <location>
        <begin position="628"/>
        <end position="637"/>
    </location>
</feature>
<dbReference type="SUPFAM" id="SSF52799">
    <property type="entry name" value="(Phosphotyrosine protein) phosphatases II"/>
    <property type="match status" value="1"/>
</dbReference>
<dbReference type="Gene3D" id="3.90.190.10">
    <property type="entry name" value="Protein tyrosine phosphatase superfamily"/>
    <property type="match status" value="1"/>
</dbReference>
<proteinExistence type="predicted"/>
<gene>
    <name evidence="3" type="ORF">BLNAU_404</name>
</gene>
<evidence type="ECO:0000313" key="4">
    <source>
        <dbReference type="Proteomes" id="UP001281761"/>
    </source>
</evidence>
<name>A0ABQ9YL57_9EUKA</name>
<feature type="compositionally biased region" description="Polar residues" evidence="2">
    <location>
        <begin position="611"/>
        <end position="625"/>
    </location>
</feature>
<sequence>MSIQTCCSNCQSTTDLNLCVYTLPMELVKQYRLEDQAPQPIRHGDIFAAKPQQPPTPADRELFILCNTCIIIAQQERDAVSCIPPLPSTIALVIPLETITPDFLLQLYSKKRIIHTPPNRGFRMCIGNSISNIAILHQAERSFTTTQYIFEDAYRRYALDDDEKRPRMSTPLKVTVSSPQHQLHAEVSSPFTTSSQYAYQHPDHQRLTRPATAGNRERMSKIIAQPTFQGTPQNSAVQHRVIDIIDVPSEEQPPIQQLPKAIDADAQTSEFPISNPFDISHHDPSFQQQFSGPTSKSNWIIPGRVLMSAYPETPSEVEKLLLSGVDTFVDLTTDGEGNKGPHSQHFDYFTTAVRSVRMDQLLRMKATMEKERLMELESVQKQEEEERLQKKQKLLKTKTMSQRQRREEMYKLQNEQIEQEHYVPLASEKIAIPERQFAQKLDSMIRIVFPIEEGQCGRDDETRMLIDFIANRLINNGSVICIHSLDGHGRTGLICTLLLIRLFNVSAVTALDALQKFHRCRSVDSHYMSPASHLQKMQIYSIASHWKRGEHESDESVINEHCARYIQQTGLDIVRQMAAARIPETGTRTPGNRTPGTRSRTGSIAGKDKATSSITTKTNHPSATQPRLRPKTAIGRK</sequence>
<organism evidence="3 4">
    <name type="scientific">Blattamonas nauphoetae</name>
    <dbReference type="NCBI Taxonomy" id="2049346"/>
    <lineage>
        <taxon>Eukaryota</taxon>
        <taxon>Metamonada</taxon>
        <taxon>Preaxostyla</taxon>
        <taxon>Oxymonadida</taxon>
        <taxon>Blattamonas</taxon>
    </lineage>
</organism>
<evidence type="ECO:0000256" key="2">
    <source>
        <dbReference type="SAM" id="MobiDB-lite"/>
    </source>
</evidence>
<dbReference type="Proteomes" id="UP001281761">
    <property type="component" value="Unassembled WGS sequence"/>
</dbReference>
<comment type="caution">
    <text evidence="3">The sequence shown here is derived from an EMBL/GenBank/DDBJ whole genome shotgun (WGS) entry which is preliminary data.</text>
</comment>
<reference evidence="3 4" key="1">
    <citation type="journal article" date="2022" name="bioRxiv">
        <title>Genomics of Preaxostyla Flagellates Illuminates Evolutionary Transitions and the Path Towards Mitochondrial Loss.</title>
        <authorList>
            <person name="Novak L.V.F."/>
            <person name="Treitli S.C."/>
            <person name="Pyrih J."/>
            <person name="Halakuc P."/>
            <person name="Pipaliya S.V."/>
            <person name="Vacek V."/>
            <person name="Brzon O."/>
            <person name="Soukal P."/>
            <person name="Eme L."/>
            <person name="Dacks J.B."/>
            <person name="Karnkowska A."/>
            <person name="Elias M."/>
            <person name="Hampl V."/>
        </authorList>
    </citation>
    <scope>NUCLEOTIDE SEQUENCE [LARGE SCALE GENOMIC DNA]</scope>
    <source>
        <strain evidence="3">NAU3</strain>
        <tissue evidence="3">Gut</tissue>
    </source>
</reference>
<accession>A0ABQ9YL57</accession>